<reference evidence="1" key="1">
    <citation type="submission" date="2018-06" db="EMBL/GenBank/DDBJ databases">
        <authorList>
            <person name="Zhirakovskaya E."/>
        </authorList>
    </citation>
    <scope>NUCLEOTIDE SEQUENCE</scope>
</reference>
<evidence type="ECO:0000313" key="1">
    <source>
        <dbReference type="EMBL" id="VAW34035.1"/>
    </source>
</evidence>
<dbReference type="Pfam" id="PF05597">
    <property type="entry name" value="Phasin"/>
    <property type="match status" value="1"/>
</dbReference>
<protein>
    <recommendedName>
        <fullName evidence="2">Polyhydroxyalkanoate granule-associated protein PhaI</fullName>
    </recommendedName>
</protein>
<accession>A0A3B0USH8</accession>
<dbReference type="AlphaFoldDB" id="A0A3B0USH8"/>
<gene>
    <name evidence="1" type="ORF">MNBD_GAMMA01-1064</name>
</gene>
<sequence length="123" mass="13972">MKNEIKNSINNLWLAGLGVASYAQKETYNVYASLIKEGKNLENKSRKTVKNVSGKAEKRFNNIRKVADKLYTKQFNKVENLFETRIESVLKKLDIPTVKDIKGLSKKVDLLVKEIKTTAKKAA</sequence>
<dbReference type="InterPro" id="IPR008769">
    <property type="entry name" value="PhaF_PhaI"/>
</dbReference>
<dbReference type="PANTHER" id="PTHR38664:SF1">
    <property type="entry name" value="SLR0058 PROTEIN"/>
    <property type="match status" value="1"/>
</dbReference>
<dbReference type="PANTHER" id="PTHR38664">
    <property type="entry name" value="SLR0058 PROTEIN"/>
    <property type="match status" value="1"/>
</dbReference>
<name>A0A3B0USH8_9ZZZZ</name>
<evidence type="ECO:0008006" key="2">
    <source>
        <dbReference type="Google" id="ProtNLM"/>
    </source>
</evidence>
<dbReference type="EMBL" id="UOEW01000054">
    <property type="protein sequence ID" value="VAW34035.1"/>
    <property type="molecule type" value="Genomic_DNA"/>
</dbReference>
<proteinExistence type="predicted"/>
<organism evidence="1">
    <name type="scientific">hydrothermal vent metagenome</name>
    <dbReference type="NCBI Taxonomy" id="652676"/>
    <lineage>
        <taxon>unclassified sequences</taxon>
        <taxon>metagenomes</taxon>
        <taxon>ecological metagenomes</taxon>
    </lineage>
</organism>